<dbReference type="RefSeq" id="WP_189554794.1">
    <property type="nucleotide sequence ID" value="NZ_BMTP01000030.1"/>
</dbReference>
<evidence type="ECO:0000256" key="1">
    <source>
        <dbReference type="SAM" id="MobiDB-lite"/>
    </source>
</evidence>
<sequence length="99" mass="10366">MTSNEPQTAPVDTGEGIQQIPAVIPAREIPGATDARDALLRAIGQEAQHVADKFPGQSSKALEELARAYALVTHGVTVGDAAQTPQARVSSFADWVQSS</sequence>
<gene>
    <name evidence="2" type="ORF">GCM10010274_64420</name>
</gene>
<organism evidence="2 3">
    <name type="scientific">Streptomyces lavendofoliae</name>
    <dbReference type="NCBI Taxonomy" id="67314"/>
    <lineage>
        <taxon>Bacteria</taxon>
        <taxon>Bacillati</taxon>
        <taxon>Actinomycetota</taxon>
        <taxon>Actinomycetes</taxon>
        <taxon>Kitasatosporales</taxon>
        <taxon>Streptomycetaceae</taxon>
        <taxon>Streptomyces</taxon>
    </lineage>
</organism>
<evidence type="ECO:0000313" key="2">
    <source>
        <dbReference type="EMBL" id="GGU67031.1"/>
    </source>
</evidence>
<protein>
    <submittedName>
        <fullName evidence="2">Uncharacterized protein</fullName>
    </submittedName>
</protein>
<accession>A0A918M7K6</accession>
<reference evidence="2" key="2">
    <citation type="submission" date="2020-09" db="EMBL/GenBank/DDBJ databases">
        <authorList>
            <person name="Sun Q."/>
            <person name="Ohkuma M."/>
        </authorList>
    </citation>
    <scope>NUCLEOTIDE SEQUENCE</scope>
    <source>
        <strain evidence="2">JCM 4391</strain>
    </source>
</reference>
<reference evidence="2" key="1">
    <citation type="journal article" date="2014" name="Int. J. Syst. Evol. Microbiol.">
        <title>Complete genome sequence of Corynebacterium casei LMG S-19264T (=DSM 44701T), isolated from a smear-ripened cheese.</title>
        <authorList>
            <consortium name="US DOE Joint Genome Institute (JGI-PGF)"/>
            <person name="Walter F."/>
            <person name="Albersmeier A."/>
            <person name="Kalinowski J."/>
            <person name="Ruckert C."/>
        </authorList>
    </citation>
    <scope>NUCLEOTIDE SEQUENCE</scope>
    <source>
        <strain evidence="2">JCM 4391</strain>
    </source>
</reference>
<dbReference type="EMBL" id="BMTP01000030">
    <property type="protein sequence ID" value="GGU67031.1"/>
    <property type="molecule type" value="Genomic_DNA"/>
</dbReference>
<dbReference type="Proteomes" id="UP000636661">
    <property type="component" value="Unassembled WGS sequence"/>
</dbReference>
<name>A0A918M7K6_9ACTN</name>
<proteinExistence type="predicted"/>
<comment type="caution">
    <text evidence="2">The sequence shown here is derived from an EMBL/GenBank/DDBJ whole genome shotgun (WGS) entry which is preliminary data.</text>
</comment>
<feature type="region of interest" description="Disordered" evidence="1">
    <location>
        <begin position="1"/>
        <end position="23"/>
    </location>
</feature>
<evidence type="ECO:0000313" key="3">
    <source>
        <dbReference type="Proteomes" id="UP000636661"/>
    </source>
</evidence>
<keyword evidence="3" id="KW-1185">Reference proteome</keyword>
<dbReference type="AlphaFoldDB" id="A0A918M7K6"/>